<name>A0A1M4ECG5_9ACTN</name>
<feature type="region of interest" description="Disordered" evidence="1">
    <location>
        <begin position="1"/>
        <end position="23"/>
    </location>
</feature>
<accession>A0A1M4ECG5</accession>
<sequence>MPRWTPLDRFQQHEPEAGPPVDLGPVTFDSPAKGDAYDFSVTLHRSAGAAGKRVRGVPHDELLDSETVVQRARQEVRPITRRFDITQAGAAEEAANERLSAISLIGTYRWRVRAEVNVPDEIRELNRQAYRRQHEIRSETMAALLRIRGTDEVRHRWQDFLTGVVGSPRAAEAIQLVHDPAQLPRVIAGLIEQRESGAQELFSVIDRIVQGYQAVDLLDFEVRSENVLRNTLELLGLPVPPLAAQESAQG</sequence>
<evidence type="ECO:0000256" key="1">
    <source>
        <dbReference type="SAM" id="MobiDB-lite"/>
    </source>
</evidence>
<gene>
    <name evidence="2" type="ORF">BN4615_P5874</name>
</gene>
<dbReference type="AlphaFoldDB" id="A0A1M4ECG5"/>
<reference evidence="2" key="1">
    <citation type="submission" date="2016-04" db="EMBL/GenBank/DDBJ databases">
        <authorList>
            <person name="Evans L.H."/>
            <person name="Alamgir A."/>
            <person name="Owens N."/>
            <person name="Weber N.D."/>
            <person name="Virtaneva K."/>
            <person name="Barbian K."/>
            <person name="Babar A."/>
            <person name="Rosenke K."/>
        </authorList>
    </citation>
    <scope>NUCLEOTIDE SEQUENCE</scope>
    <source>
        <strain evidence="2">Nono1</strain>
    </source>
</reference>
<dbReference type="RefSeq" id="WP_225275669.1">
    <property type="nucleotide sequence ID" value="NZ_CP084058.1"/>
</dbReference>
<proteinExistence type="predicted"/>
<evidence type="ECO:0000313" key="2">
    <source>
        <dbReference type="EMBL" id="SBO96358.1"/>
    </source>
</evidence>
<organism evidence="2">
    <name type="scientific">Nonomuraea gerenzanensis</name>
    <dbReference type="NCBI Taxonomy" id="93944"/>
    <lineage>
        <taxon>Bacteria</taxon>
        <taxon>Bacillati</taxon>
        <taxon>Actinomycetota</taxon>
        <taxon>Actinomycetes</taxon>
        <taxon>Streptosporangiales</taxon>
        <taxon>Streptosporangiaceae</taxon>
        <taxon>Nonomuraea</taxon>
    </lineage>
</organism>
<dbReference type="EMBL" id="LT559118">
    <property type="protein sequence ID" value="SBO96358.1"/>
    <property type="molecule type" value="Genomic_DNA"/>
</dbReference>
<protein>
    <submittedName>
        <fullName evidence="2">Uncharacterized protein</fullName>
    </submittedName>
</protein>